<accession>A0ABQ1E656</accession>
<sequence>MYNNQYSYFPYHINPPAYPLFHETWRQETPKFASFSGIVKRIEDFYPAPNDPSSCYYLMSLESKEHGPLNFVISPGTYFVDHEVVKVGDEVTGFYDATKPAILIYPPQYPAIVMAKNSSQQNVTVDYFNNDLVSSDGMLKLNIAPSTKVFLTNDQPFERPLENRNLVVIYGPTTKSIPAQTTPYKIIVLCQTCV</sequence>
<dbReference type="RefSeq" id="WP_206868210.1">
    <property type="nucleotide sequence ID" value="NZ_BMBA01000001.1"/>
</dbReference>
<dbReference type="EMBL" id="BMBA01000001">
    <property type="protein sequence ID" value="GFZ30220.1"/>
    <property type="molecule type" value="Genomic_DNA"/>
</dbReference>
<reference evidence="1 2" key="1">
    <citation type="journal article" date="2021" name="Int. J. Syst. Evol. Microbiol.">
        <title>Clostridium zeae sp. nov., isolated from corn silage.</title>
        <authorList>
            <person name="Kobayashi H."/>
            <person name="Tanizawa Y."/>
            <person name="Yagura M."/>
            <person name="Sakamoto M."/>
            <person name="Ohkuma M."/>
            <person name="Tohno M."/>
        </authorList>
    </citation>
    <scope>NUCLEOTIDE SEQUENCE [LARGE SCALE GENOMIC DNA]</scope>
    <source>
        <strain evidence="1 2">CSC2</strain>
    </source>
</reference>
<organism evidence="1 2">
    <name type="scientific">Clostridium zeae</name>
    <dbReference type="NCBI Taxonomy" id="2759022"/>
    <lineage>
        <taxon>Bacteria</taxon>
        <taxon>Bacillati</taxon>
        <taxon>Bacillota</taxon>
        <taxon>Clostridia</taxon>
        <taxon>Eubacteriales</taxon>
        <taxon>Clostridiaceae</taxon>
        <taxon>Clostridium</taxon>
    </lineage>
</organism>
<protein>
    <submittedName>
        <fullName evidence="1">Uncharacterized protein</fullName>
    </submittedName>
</protein>
<dbReference type="Proteomes" id="UP000663802">
    <property type="component" value="Unassembled WGS sequence"/>
</dbReference>
<comment type="caution">
    <text evidence="1">The sequence shown here is derived from an EMBL/GenBank/DDBJ whole genome shotgun (WGS) entry which is preliminary data.</text>
</comment>
<keyword evidence="2" id="KW-1185">Reference proteome</keyword>
<proteinExistence type="predicted"/>
<evidence type="ECO:0000313" key="2">
    <source>
        <dbReference type="Proteomes" id="UP000663802"/>
    </source>
</evidence>
<name>A0ABQ1E656_9CLOT</name>
<evidence type="ECO:0000313" key="1">
    <source>
        <dbReference type="EMBL" id="GFZ30220.1"/>
    </source>
</evidence>
<gene>
    <name evidence="1" type="ORF">CSC2_07460</name>
</gene>